<reference evidence="4" key="2">
    <citation type="submission" date="2025-08" db="UniProtKB">
        <authorList>
            <consortium name="Ensembl"/>
        </authorList>
    </citation>
    <scope>IDENTIFICATION</scope>
</reference>
<dbReference type="Pfam" id="PF24501">
    <property type="entry name" value="Ig_TMEM131L_5"/>
    <property type="match status" value="1"/>
</dbReference>
<proteinExistence type="predicted"/>
<feature type="domain" description="TMEM131L fifth Ig-like" evidence="3">
    <location>
        <begin position="525"/>
        <end position="587"/>
    </location>
</feature>
<accession>A0A673CSN0</accession>
<dbReference type="AlphaFoldDB" id="A0A673CSN0"/>
<dbReference type="InterPro" id="IPR055436">
    <property type="entry name" value="Ig_TMEM131L_4"/>
</dbReference>
<evidence type="ECO:0000313" key="4">
    <source>
        <dbReference type="Ensembl" id="ENSSORP00005056374.1"/>
    </source>
</evidence>
<dbReference type="PANTHER" id="PTHR22050:SF1">
    <property type="entry name" value="TRANSMEMBRANE PROTEIN 131"/>
    <property type="match status" value="1"/>
</dbReference>
<feature type="compositionally biased region" description="Polar residues" evidence="1">
    <location>
        <begin position="1014"/>
        <end position="1042"/>
    </location>
</feature>
<reference evidence="4" key="1">
    <citation type="submission" date="2019-06" db="EMBL/GenBank/DDBJ databases">
        <authorList>
            <consortium name="Wellcome Sanger Institute Data Sharing"/>
        </authorList>
    </citation>
    <scope>NUCLEOTIDE SEQUENCE [LARGE SCALE GENOMIC DNA]</scope>
</reference>
<evidence type="ECO:0000259" key="3">
    <source>
        <dbReference type="Pfam" id="PF24501"/>
    </source>
</evidence>
<evidence type="ECO:0000256" key="1">
    <source>
        <dbReference type="SAM" id="MobiDB-lite"/>
    </source>
</evidence>
<feature type="compositionally biased region" description="Low complexity" evidence="1">
    <location>
        <begin position="734"/>
        <end position="745"/>
    </location>
</feature>
<feature type="region of interest" description="Disordered" evidence="1">
    <location>
        <begin position="1013"/>
        <end position="1042"/>
    </location>
</feature>
<dbReference type="Ensembl" id="ENSSORT00005057670.1">
    <property type="protein sequence ID" value="ENSSORP00005056374.1"/>
    <property type="gene ID" value="ENSSORG00005024938.1"/>
</dbReference>
<keyword evidence="5" id="KW-1185">Reference proteome</keyword>
<organism evidence="4 5">
    <name type="scientific">Sphaeramia orbicularis</name>
    <name type="common">orbiculate cardinalfish</name>
    <dbReference type="NCBI Taxonomy" id="375764"/>
    <lineage>
        <taxon>Eukaryota</taxon>
        <taxon>Metazoa</taxon>
        <taxon>Chordata</taxon>
        <taxon>Craniata</taxon>
        <taxon>Vertebrata</taxon>
        <taxon>Euteleostomi</taxon>
        <taxon>Actinopterygii</taxon>
        <taxon>Neopterygii</taxon>
        <taxon>Teleostei</taxon>
        <taxon>Neoteleostei</taxon>
        <taxon>Acanthomorphata</taxon>
        <taxon>Gobiaria</taxon>
        <taxon>Kurtiformes</taxon>
        <taxon>Apogonoidei</taxon>
        <taxon>Apogonidae</taxon>
        <taxon>Apogoninae</taxon>
        <taxon>Sphaeramia</taxon>
    </lineage>
</organism>
<dbReference type="Proteomes" id="UP000472271">
    <property type="component" value="Chromosome 4"/>
</dbReference>
<feature type="domain" description="TMEM131L fourth Ig-like" evidence="2">
    <location>
        <begin position="337"/>
        <end position="474"/>
    </location>
</feature>
<feature type="compositionally biased region" description="Low complexity" evidence="1">
    <location>
        <begin position="966"/>
        <end position="982"/>
    </location>
</feature>
<feature type="region of interest" description="Disordered" evidence="1">
    <location>
        <begin position="888"/>
        <end position="910"/>
    </location>
</feature>
<evidence type="ECO:0000259" key="2">
    <source>
        <dbReference type="Pfam" id="PF24499"/>
    </source>
</evidence>
<sequence>IFSLLFRPVRPSIHIDSNLLLITNASKFHLPVRAYTGFLEPLVLPPSLKENLLDFGVRSATDTSSITFVVVNSNPIELEIKSWLVTGDSLSMELLKTEKGNTTVALSRLRELQNTSASPHRTVILASGYYAAFRVTLVAKALEGTYDGAIHITTDYEILTIPVKALIAVGTLNSSPKHIVLPPSFPGKVVHQSFSIQSSFTQKVRLQQIRSLTEDIRFYYKRLRNNKDELEPRRKSKVANIYFDASLQCGDHCYVGLPFVLKSESKPHGLALQEDIWDADVDLHQKLLRRWKELKERSGHKIEAMFEVNTDLQKNVQAKITAQLTWPSLVNSSQRILFPLTNTNSSSDEEVILQNPADVPVFVQVLPLALLPNPSVFSGKLADRLPLGNLSNINIDTNTLEFQVHRNQVSIKRSSTGFVEGSTRPFVFNLFLLPGEVKSFSVRFTPISNHSVSSLLIIRNNLTVIDTIVLHGRGTTESLKVAGKAPGQGSSLRFKMTEALLKDCTEKTKVKEPNFTLKRTFRVENTGLLPITIRSAEINGQACEGYGFKVLNCQEFALKPNASKDLIILFTPDFTSSRVIRELKLVTCGGSEFVFVLNASLPYHMLAACAETLPRPSWELELYIIVSLIMSSMFLLVIATAYVEAKSIWEPFKRRVSVESNSSLETGRPFNLRDIVQIHSDSNNKSISFAVLESKGKLRSKTKAQRKKEEKEKKTTVKTQGDELKDNLADNDDSSSTTTETSNPDVETNIKEVLTCHLSGIMTVQPQKNMTKIFIVLSSLELPYVTPLENKQRKSFTSKVLHPLSGIPKTRPLQKQRCEWKTGRRAPLSLGQAVIQQLKADSLQQISLQTINADPFLKRAVSTGTCSPPPTSPTLLPRVTYSSVLNSNSEGNLKKAPGNKLSAATPLPGKNGNPTFAAVAAGYDKSPGKWFFSGMNLPKTSEPQQSWPEFPTVSSSIWDIPSSDPLHSWPSSSSSPTAPTSSLLGNTRNPWSATTPFSSSIWSTSADSALHPFSPSTNPPLTDLVNSPTPSPPASSEMSRTYNPWSMWRPTLSKRSSEPWPSSTDNVQY</sequence>
<dbReference type="InterPro" id="IPR039877">
    <property type="entry name" value="TMEM131-like"/>
</dbReference>
<feature type="region of interest" description="Disordered" evidence="1">
    <location>
        <begin position="700"/>
        <end position="748"/>
    </location>
</feature>
<reference evidence="4" key="3">
    <citation type="submission" date="2025-09" db="UniProtKB">
        <authorList>
            <consortium name="Ensembl"/>
        </authorList>
    </citation>
    <scope>IDENTIFICATION</scope>
</reference>
<dbReference type="Pfam" id="PF24499">
    <property type="entry name" value="Ig_TMEM131L_4"/>
    <property type="match status" value="1"/>
</dbReference>
<evidence type="ECO:0000313" key="5">
    <source>
        <dbReference type="Proteomes" id="UP000472271"/>
    </source>
</evidence>
<protein>
    <submittedName>
        <fullName evidence="4">Transmembrane protein 131</fullName>
    </submittedName>
</protein>
<gene>
    <name evidence="4" type="primary">tmem131</name>
</gene>
<feature type="compositionally biased region" description="Basic and acidic residues" evidence="1">
    <location>
        <begin position="707"/>
        <end position="728"/>
    </location>
</feature>
<dbReference type="PANTHER" id="PTHR22050">
    <property type="entry name" value="RW1 PROTEIN HOMOLOG"/>
    <property type="match status" value="1"/>
</dbReference>
<feature type="region of interest" description="Disordered" evidence="1">
    <location>
        <begin position="966"/>
        <end position="987"/>
    </location>
</feature>
<dbReference type="InterPro" id="IPR055437">
    <property type="entry name" value="TMEM131L_Ig_5"/>
</dbReference>
<dbReference type="GO" id="GO:0016020">
    <property type="term" value="C:membrane"/>
    <property type="evidence" value="ECO:0007669"/>
    <property type="project" value="TreeGrafter"/>
</dbReference>
<name>A0A673CSN0_9TELE</name>